<comment type="caution">
    <text evidence="2">The sequence shown here is derived from an EMBL/GenBank/DDBJ whole genome shotgun (WGS) entry which is preliminary data.</text>
</comment>
<evidence type="ECO:0008006" key="4">
    <source>
        <dbReference type="Google" id="ProtNLM"/>
    </source>
</evidence>
<evidence type="ECO:0000313" key="3">
    <source>
        <dbReference type="Proteomes" id="UP000738349"/>
    </source>
</evidence>
<dbReference type="EMBL" id="JAGMUV010000001">
    <property type="protein sequence ID" value="KAH7176480.1"/>
    <property type="molecule type" value="Genomic_DNA"/>
</dbReference>
<reference evidence="2" key="1">
    <citation type="journal article" date="2021" name="Nat. Commun.">
        <title>Genetic determinants of endophytism in the Arabidopsis root mycobiome.</title>
        <authorList>
            <person name="Mesny F."/>
            <person name="Miyauchi S."/>
            <person name="Thiergart T."/>
            <person name="Pickel B."/>
            <person name="Atanasova L."/>
            <person name="Karlsson M."/>
            <person name="Huettel B."/>
            <person name="Barry K.W."/>
            <person name="Haridas S."/>
            <person name="Chen C."/>
            <person name="Bauer D."/>
            <person name="Andreopoulos W."/>
            <person name="Pangilinan J."/>
            <person name="LaButti K."/>
            <person name="Riley R."/>
            <person name="Lipzen A."/>
            <person name="Clum A."/>
            <person name="Drula E."/>
            <person name="Henrissat B."/>
            <person name="Kohler A."/>
            <person name="Grigoriev I.V."/>
            <person name="Martin F.M."/>
            <person name="Hacquard S."/>
        </authorList>
    </citation>
    <scope>NUCLEOTIDE SEQUENCE</scope>
    <source>
        <strain evidence="2">MPI-CAGE-AT-0147</strain>
    </source>
</reference>
<keyword evidence="1" id="KW-0732">Signal</keyword>
<gene>
    <name evidence="2" type="ORF">EDB81DRAFT_39385</name>
</gene>
<organism evidence="2 3">
    <name type="scientific">Dactylonectria macrodidyma</name>
    <dbReference type="NCBI Taxonomy" id="307937"/>
    <lineage>
        <taxon>Eukaryota</taxon>
        <taxon>Fungi</taxon>
        <taxon>Dikarya</taxon>
        <taxon>Ascomycota</taxon>
        <taxon>Pezizomycotina</taxon>
        <taxon>Sordariomycetes</taxon>
        <taxon>Hypocreomycetidae</taxon>
        <taxon>Hypocreales</taxon>
        <taxon>Nectriaceae</taxon>
        <taxon>Dactylonectria</taxon>
    </lineage>
</organism>
<protein>
    <recommendedName>
        <fullName evidence="4">Secreted protein</fullName>
    </recommendedName>
</protein>
<feature type="chain" id="PRO_5040492519" description="Secreted protein" evidence="1">
    <location>
        <begin position="16"/>
        <end position="93"/>
    </location>
</feature>
<proteinExistence type="predicted"/>
<name>A0A9P9FTP5_9HYPO</name>
<sequence length="93" mass="10837">MLFFFFFVFIRGVSTLSRGLFHTLPTSATTNKPLIQQRPDELERHRTKSGARRYTFDWARIRTWGKLFSYAVEQGLDTRLFVAHLHGAAFGSR</sequence>
<keyword evidence="3" id="KW-1185">Reference proteome</keyword>
<feature type="signal peptide" evidence="1">
    <location>
        <begin position="1"/>
        <end position="15"/>
    </location>
</feature>
<dbReference type="AlphaFoldDB" id="A0A9P9FTP5"/>
<accession>A0A9P9FTP5</accession>
<evidence type="ECO:0000256" key="1">
    <source>
        <dbReference type="SAM" id="SignalP"/>
    </source>
</evidence>
<dbReference type="Proteomes" id="UP000738349">
    <property type="component" value="Unassembled WGS sequence"/>
</dbReference>
<evidence type="ECO:0000313" key="2">
    <source>
        <dbReference type="EMBL" id="KAH7176480.1"/>
    </source>
</evidence>